<evidence type="ECO:0000313" key="2">
    <source>
        <dbReference type="Proteomes" id="UP000253977"/>
    </source>
</evidence>
<dbReference type="EMBL" id="QPMK01000019">
    <property type="protein sequence ID" value="RDD64657.1"/>
    <property type="molecule type" value="Genomic_DNA"/>
</dbReference>
<dbReference type="PANTHER" id="PTHR21485:SF3">
    <property type="entry name" value="N-ACYLNEURAMINATE CYTIDYLYLTRANSFERASE"/>
    <property type="match status" value="1"/>
</dbReference>
<gene>
    <name evidence="1" type="ORF">DU478_19015</name>
</gene>
<organism evidence="1 2">
    <name type="scientific">Thalassococcus profundi</name>
    <dbReference type="NCBI Taxonomy" id="2282382"/>
    <lineage>
        <taxon>Bacteria</taxon>
        <taxon>Pseudomonadati</taxon>
        <taxon>Pseudomonadota</taxon>
        <taxon>Alphaproteobacteria</taxon>
        <taxon>Rhodobacterales</taxon>
        <taxon>Roseobacteraceae</taxon>
        <taxon>Thalassococcus</taxon>
    </lineage>
</organism>
<name>A0A369TKL2_9RHOB</name>
<accession>A0A369TKL2</accession>
<sequence>MQFAIIPARGGSKRIPRKNILPIGGKPMIGWPIAAALACGLFADVVVSTDDDEIADVARAAGARVPFRRPAELADELSPARGVINWSSPLKVVHQLG</sequence>
<protein>
    <recommendedName>
        <fullName evidence="3">Pseudaminic acid cytidylyltransferase</fullName>
    </recommendedName>
</protein>
<dbReference type="RefSeq" id="WP_114512542.1">
    <property type="nucleotide sequence ID" value="NZ_QPMK01000019.1"/>
</dbReference>
<dbReference type="SUPFAM" id="SSF53448">
    <property type="entry name" value="Nucleotide-diphospho-sugar transferases"/>
    <property type="match status" value="1"/>
</dbReference>
<proteinExistence type="predicted"/>
<reference evidence="1 2" key="1">
    <citation type="submission" date="2018-07" db="EMBL/GenBank/DDBJ databases">
        <title>Thalassococcus profundi sp. nov., a marine bacterium isolated from deep seawater of Okinawa Trough.</title>
        <authorList>
            <person name="Yu M."/>
        </authorList>
    </citation>
    <scope>NUCLEOTIDE SEQUENCE [LARGE SCALE GENOMIC DNA]</scope>
    <source>
        <strain evidence="1 2">WRAS1</strain>
    </source>
</reference>
<dbReference type="AlphaFoldDB" id="A0A369TKL2"/>
<keyword evidence="2" id="KW-1185">Reference proteome</keyword>
<dbReference type="PANTHER" id="PTHR21485">
    <property type="entry name" value="HAD SUPERFAMILY MEMBERS CMAS AND KDSC"/>
    <property type="match status" value="1"/>
</dbReference>
<dbReference type="GO" id="GO:0008781">
    <property type="term" value="F:N-acylneuraminate cytidylyltransferase activity"/>
    <property type="evidence" value="ECO:0007669"/>
    <property type="project" value="TreeGrafter"/>
</dbReference>
<dbReference type="InterPro" id="IPR029044">
    <property type="entry name" value="Nucleotide-diphossugar_trans"/>
</dbReference>
<dbReference type="Pfam" id="PF02348">
    <property type="entry name" value="CTP_transf_3"/>
    <property type="match status" value="1"/>
</dbReference>
<evidence type="ECO:0000313" key="1">
    <source>
        <dbReference type="EMBL" id="RDD64657.1"/>
    </source>
</evidence>
<comment type="caution">
    <text evidence="1">The sequence shown here is derived from an EMBL/GenBank/DDBJ whole genome shotgun (WGS) entry which is preliminary data.</text>
</comment>
<dbReference type="Proteomes" id="UP000253977">
    <property type="component" value="Unassembled WGS sequence"/>
</dbReference>
<dbReference type="OrthoDB" id="9805604at2"/>
<evidence type="ECO:0008006" key="3">
    <source>
        <dbReference type="Google" id="ProtNLM"/>
    </source>
</evidence>
<dbReference type="InterPro" id="IPR003329">
    <property type="entry name" value="Cytidylyl_trans"/>
</dbReference>
<dbReference type="Gene3D" id="3.90.550.10">
    <property type="entry name" value="Spore Coat Polysaccharide Biosynthesis Protein SpsA, Chain A"/>
    <property type="match status" value="1"/>
</dbReference>
<dbReference type="InterPro" id="IPR050793">
    <property type="entry name" value="CMP-NeuNAc_synthase"/>
</dbReference>